<dbReference type="Proteomes" id="UP001199816">
    <property type="component" value="Unassembled WGS sequence"/>
</dbReference>
<accession>A0ABS8PM04</accession>
<gene>
    <name evidence="2" type="ORF">LQ567_03945</name>
</gene>
<evidence type="ECO:0008006" key="4">
    <source>
        <dbReference type="Google" id="ProtNLM"/>
    </source>
</evidence>
<comment type="caution">
    <text evidence="2">The sequence shown here is derived from an EMBL/GenBank/DDBJ whole genome shotgun (WGS) entry which is preliminary data.</text>
</comment>
<organism evidence="2 3">
    <name type="scientific">Niabella pedocola</name>
    <dbReference type="NCBI Taxonomy" id="1752077"/>
    <lineage>
        <taxon>Bacteria</taxon>
        <taxon>Pseudomonadati</taxon>
        <taxon>Bacteroidota</taxon>
        <taxon>Chitinophagia</taxon>
        <taxon>Chitinophagales</taxon>
        <taxon>Chitinophagaceae</taxon>
        <taxon>Niabella</taxon>
    </lineage>
</organism>
<feature type="transmembrane region" description="Helical" evidence="1">
    <location>
        <begin position="40"/>
        <end position="62"/>
    </location>
</feature>
<evidence type="ECO:0000313" key="3">
    <source>
        <dbReference type="Proteomes" id="UP001199816"/>
    </source>
</evidence>
<reference evidence="2 3" key="1">
    <citation type="submission" date="2021-11" db="EMBL/GenBank/DDBJ databases">
        <title>Genomic of Niabella pedocola.</title>
        <authorList>
            <person name="Wu T."/>
        </authorList>
    </citation>
    <scope>NUCLEOTIDE SEQUENCE [LARGE SCALE GENOMIC DNA]</scope>
    <source>
        <strain evidence="2 3">JCM 31011</strain>
    </source>
</reference>
<protein>
    <recommendedName>
        <fullName evidence="4">DoxX family protein</fullName>
    </recommendedName>
</protein>
<evidence type="ECO:0000256" key="1">
    <source>
        <dbReference type="SAM" id="Phobius"/>
    </source>
</evidence>
<evidence type="ECO:0000313" key="2">
    <source>
        <dbReference type="EMBL" id="MCD2421900.1"/>
    </source>
</evidence>
<keyword evidence="1" id="KW-0472">Membrane</keyword>
<dbReference type="RefSeq" id="WP_231002805.1">
    <property type="nucleotide sequence ID" value="NZ_JAJNEC010000004.1"/>
</dbReference>
<keyword evidence="3" id="KW-1185">Reference proteome</keyword>
<proteinExistence type="predicted"/>
<sequence length="115" mass="12654">MILKIINIILILAAVFMGFKQGYAMIPGKPEMLELLGKGGMGPMAVKINGMITILAAILILFPKTFLWGNFIMAAGILLIACIQLLDNNIKGALIEMPFLLLNLLIIWLRHPLKP</sequence>
<feature type="transmembrane region" description="Helical" evidence="1">
    <location>
        <begin position="67"/>
        <end position="86"/>
    </location>
</feature>
<feature type="transmembrane region" description="Helical" evidence="1">
    <location>
        <begin position="92"/>
        <end position="109"/>
    </location>
</feature>
<dbReference type="EMBL" id="JAJNEC010000004">
    <property type="protein sequence ID" value="MCD2421900.1"/>
    <property type="molecule type" value="Genomic_DNA"/>
</dbReference>
<keyword evidence="1" id="KW-0812">Transmembrane</keyword>
<keyword evidence="1" id="KW-1133">Transmembrane helix</keyword>
<name>A0ABS8PM04_9BACT</name>